<accession>A0A9P8Q6V3</accession>
<keyword evidence="2" id="KW-1185">Reference proteome</keyword>
<organism evidence="1 2">
    <name type="scientific">Wickerhamomyces pijperi</name>
    <name type="common">Yeast</name>
    <name type="synonym">Pichia pijperi</name>
    <dbReference type="NCBI Taxonomy" id="599730"/>
    <lineage>
        <taxon>Eukaryota</taxon>
        <taxon>Fungi</taxon>
        <taxon>Dikarya</taxon>
        <taxon>Ascomycota</taxon>
        <taxon>Saccharomycotina</taxon>
        <taxon>Saccharomycetes</taxon>
        <taxon>Phaffomycetales</taxon>
        <taxon>Wickerhamomycetaceae</taxon>
        <taxon>Wickerhamomyces</taxon>
    </lineage>
</organism>
<dbReference type="Proteomes" id="UP000774326">
    <property type="component" value="Unassembled WGS sequence"/>
</dbReference>
<evidence type="ECO:0000313" key="1">
    <source>
        <dbReference type="EMBL" id="KAH3685072.1"/>
    </source>
</evidence>
<dbReference type="AlphaFoldDB" id="A0A9P8Q6V3"/>
<evidence type="ECO:0000313" key="2">
    <source>
        <dbReference type="Proteomes" id="UP000774326"/>
    </source>
</evidence>
<sequence length="92" mass="10142">MLSVFNTESLSIKSKFNFFLLNSLASFNGKLLTRPDPIVDGVGGKRNFDWVEPNSKADPNNDDGEALIFVDIVLLDFLCGVSKGLRIPILLL</sequence>
<proteinExistence type="predicted"/>
<reference evidence="1" key="2">
    <citation type="submission" date="2021-01" db="EMBL/GenBank/DDBJ databases">
        <authorList>
            <person name="Schikora-Tamarit M.A."/>
        </authorList>
    </citation>
    <scope>NUCLEOTIDE SEQUENCE</scope>
    <source>
        <strain evidence="1">CBS2887</strain>
    </source>
</reference>
<comment type="caution">
    <text evidence="1">The sequence shown here is derived from an EMBL/GenBank/DDBJ whole genome shotgun (WGS) entry which is preliminary data.</text>
</comment>
<dbReference type="EMBL" id="JAEUBG010002181">
    <property type="protein sequence ID" value="KAH3685072.1"/>
    <property type="molecule type" value="Genomic_DNA"/>
</dbReference>
<gene>
    <name evidence="1" type="ORF">WICPIJ_003949</name>
</gene>
<reference evidence="1" key="1">
    <citation type="journal article" date="2021" name="Open Biol.">
        <title>Shared evolutionary footprints suggest mitochondrial oxidative damage underlies multiple complex I losses in fungi.</title>
        <authorList>
            <person name="Schikora-Tamarit M.A."/>
            <person name="Marcet-Houben M."/>
            <person name="Nosek J."/>
            <person name="Gabaldon T."/>
        </authorList>
    </citation>
    <scope>NUCLEOTIDE SEQUENCE</scope>
    <source>
        <strain evidence="1">CBS2887</strain>
    </source>
</reference>
<protein>
    <submittedName>
        <fullName evidence="1">Uncharacterized protein</fullName>
    </submittedName>
</protein>
<name>A0A9P8Q6V3_WICPI</name>